<dbReference type="EMBL" id="JACHNH010000001">
    <property type="protein sequence ID" value="MBB4765684.1"/>
    <property type="molecule type" value="Genomic_DNA"/>
</dbReference>
<keyword evidence="1" id="KW-0472">Membrane</keyword>
<dbReference type="AlphaFoldDB" id="A0A7W7I3C2"/>
<keyword evidence="1" id="KW-1133">Transmembrane helix</keyword>
<reference evidence="2 3" key="1">
    <citation type="submission" date="2020-08" db="EMBL/GenBank/DDBJ databases">
        <title>Sequencing the genomes of 1000 actinobacteria strains.</title>
        <authorList>
            <person name="Klenk H.-P."/>
        </authorList>
    </citation>
    <scope>NUCLEOTIDE SEQUENCE [LARGE SCALE GENOMIC DNA]</scope>
    <source>
        <strain evidence="2 3">DSM 43149</strain>
    </source>
</reference>
<keyword evidence="1" id="KW-0812">Transmembrane</keyword>
<proteinExistence type="predicted"/>
<evidence type="ECO:0000313" key="3">
    <source>
        <dbReference type="Proteomes" id="UP000578112"/>
    </source>
</evidence>
<organism evidence="2 3">
    <name type="scientific">Actinoplanes digitatis</name>
    <dbReference type="NCBI Taxonomy" id="1868"/>
    <lineage>
        <taxon>Bacteria</taxon>
        <taxon>Bacillati</taxon>
        <taxon>Actinomycetota</taxon>
        <taxon>Actinomycetes</taxon>
        <taxon>Micromonosporales</taxon>
        <taxon>Micromonosporaceae</taxon>
        <taxon>Actinoplanes</taxon>
    </lineage>
</organism>
<comment type="caution">
    <text evidence="2">The sequence shown here is derived from an EMBL/GenBank/DDBJ whole genome shotgun (WGS) entry which is preliminary data.</text>
</comment>
<sequence length="202" mass="22319">MITTGQEPSRWTRLTSGYVRWEHRKAARFNSWSSGRRWATFVLLPTLVFCCGGTVVGVPVVWAIRETVEASRGAPSPDAAANEYLMALGYDTEDGLLPVLDDDHQDELVAEWRAYRKAMDSTNPPPARLDFGALAVGPLDDGQAAVTADVSATWWDTGGPATSYRSKAFTWRFRAREDDGWQVVSVEAPAWCGGYVRQDACQ</sequence>
<gene>
    <name evidence="2" type="ORF">BJ971_006240</name>
</gene>
<protein>
    <submittedName>
        <fullName evidence="2">Uncharacterized protein</fullName>
    </submittedName>
</protein>
<evidence type="ECO:0000256" key="1">
    <source>
        <dbReference type="SAM" id="Phobius"/>
    </source>
</evidence>
<evidence type="ECO:0000313" key="2">
    <source>
        <dbReference type="EMBL" id="MBB4765684.1"/>
    </source>
</evidence>
<dbReference type="SUPFAM" id="SSF54427">
    <property type="entry name" value="NTF2-like"/>
    <property type="match status" value="1"/>
</dbReference>
<dbReference type="InterPro" id="IPR032710">
    <property type="entry name" value="NTF2-like_dom_sf"/>
</dbReference>
<name>A0A7W7I3C2_9ACTN</name>
<keyword evidence="3" id="KW-1185">Reference proteome</keyword>
<feature type="transmembrane region" description="Helical" evidence="1">
    <location>
        <begin position="38"/>
        <end position="64"/>
    </location>
</feature>
<dbReference type="RefSeq" id="WP_221478877.1">
    <property type="nucleotide sequence ID" value="NZ_BOMK01000080.1"/>
</dbReference>
<dbReference type="Proteomes" id="UP000578112">
    <property type="component" value="Unassembled WGS sequence"/>
</dbReference>
<accession>A0A7W7I3C2</accession>